<dbReference type="EMBL" id="QRBE01000010">
    <property type="protein sequence ID" value="RDS79938.1"/>
    <property type="molecule type" value="Genomic_DNA"/>
</dbReference>
<keyword evidence="3" id="KW-1185">Reference proteome</keyword>
<accession>A0A370WUX0</accession>
<proteinExistence type="predicted"/>
<organism evidence="2 3">
    <name type="scientific">Dyella monticola</name>
    <dbReference type="NCBI Taxonomy" id="1927958"/>
    <lineage>
        <taxon>Bacteria</taxon>
        <taxon>Pseudomonadati</taxon>
        <taxon>Pseudomonadota</taxon>
        <taxon>Gammaproteobacteria</taxon>
        <taxon>Lysobacterales</taxon>
        <taxon>Rhodanobacteraceae</taxon>
        <taxon>Dyella</taxon>
    </lineage>
</organism>
<dbReference type="RefSeq" id="WP_115496609.1">
    <property type="nucleotide sequence ID" value="NZ_QRBE01000010.1"/>
</dbReference>
<dbReference type="InterPro" id="IPR046148">
    <property type="entry name" value="Septknot"/>
</dbReference>
<evidence type="ECO:0000313" key="3">
    <source>
        <dbReference type="Proteomes" id="UP000254258"/>
    </source>
</evidence>
<gene>
    <name evidence="2" type="ORF">DWU98_15985</name>
</gene>
<dbReference type="AlphaFoldDB" id="A0A370WUX0"/>
<protein>
    <recommendedName>
        <fullName evidence="1">7(1) septoil knot domain-containing protein</fullName>
    </recommendedName>
</protein>
<evidence type="ECO:0000259" key="1">
    <source>
        <dbReference type="Pfam" id="PF19647"/>
    </source>
</evidence>
<evidence type="ECO:0000313" key="2">
    <source>
        <dbReference type="EMBL" id="RDS79938.1"/>
    </source>
</evidence>
<dbReference type="Pfam" id="PF19647">
    <property type="entry name" value="Septknot"/>
    <property type="match status" value="1"/>
</dbReference>
<dbReference type="Proteomes" id="UP000254258">
    <property type="component" value="Unassembled WGS sequence"/>
</dbReference>
<reference evidence="2 3" key="1">
    <citation type="submission" date="2018-07" db="EMBL/GenBank/DDBJ databases">
        <title>Dyella monticola sp. nov. and Dyella psychrodurans sp. nov. isolated from monsoon evergreen broad-leaved forest soil of Dinghu Mountain, China.</title>
        <authorList>
            <person name="Gao Z."/>
            <person name="Qiu L."/>
        </authorList>
    </citation>
    <scope>NUCLEOTIDE SEQUENCE [LARGE SCALE GENOMIC DNA]</scope>
    <source>
        <strain evidence="2 3">4G-K06</strain>
    </source>
</reference>
<comment type="caution">
    <text evidence="2">The sequence shown here is derived from an EMBL/GenBank/DDBJ whole genome shotgun (WGS) entry which is preliminary data.</text>
</comment>
<name>A0A370WUX0_9GAMM</name>
<feature type="domain" description="7(1) septoil knot" evidence="1">
    <location>
        <begin position="1"/>
        <end position="82"/>
    </location>
</feature>
<dbReference type="OrthoDB" id="5954015at2"/>
<sequence>MARIYQVQTMGEADVRVALVGDRGQADLWVHRVGSWGLAQGDARWFITRDRNDATCWVYFCSIGMAELLVCFVDSYGEAGWRDPSRAKKGCFASRRGFG</sequence>